<proteinExistence type="predicted"/>
<feature type="domain" description="Right handed beta helix" evidence="3">
    <location>
        <begin position="160"/>
        <end position="347"/>
    </location>
</feature>
<dbReference type="EMBL" id="SDIL01000041">
    <property type="protein sequence ID" value="RXK38819.1"/>
    <property type="molecule type" value="Genomic_DNA"/>
</dbReference>
<dbReference type="Proteomes" id="UP000289152">
    <property type="component" value="Unassembled WGS sequence"/>
</dbReference>
<evidence type="ECO:0000256" key="2">
    <source>
        <dbReference type="SAM" id="SignalP"/>
    </source>
</evidence>
<keyword evidence="2" id="KW-0732">Signal</keyword>
<dbReference type="Pfam" id="PF13229">
    <property type="entry name" value="Beta_helix"/>
    <property type="match status" value="1"/>
</dbReference>
<dbReference type="InParanoid" id="A0A4Q1BLY8"/>
<evidence type="ECO:0000313" key="5">
    <source>
        <dbReference type="Proteomes" id="UP000289152"/>
    </source>
</evidence>
<comment type="caution">
    <text evidence="4">The sequence shown here is derived from an EMBL/GenBank/DDBJ whole genome shotgun (WGS) entry which is preliminary data.</text>
</comment>
<gene>
    <name evidence="4" type="ORF">M231_03874</name>
</gene>
<dbReference type="AlphaFoldDB" id="A0A4Q1BLY8"/>
<dbReference type="SUPFAM" id="SSF51126">
    <property type="entry name" value="Pectin lyase-like"/>
    <property type="match status" value="1"/>
</dbReference>
<reference evidence="4 5" key="1">
    <citation type="submission" date="2016-06" db="EMBL/GenBank/DDBJ databases">
        <title>Evolution of pathogenesis and genome organization in the Tremellales.</title>
        <authorList>
            <person name="Cuomo C."/>
            <person name="Litvintseva A."/>
            <person name="Heitman J."/>
            <person name="Chen Y."/>
            <person name="Sun S."/>
            <person name="Springer D."/>
            <person name="Dromer F."/>
            <person name="Young S."/>
            <person name="Zeng Q."/>
            <person name="Chapman S."/>
            <person name="Gujja S."/>
            <person name="Saif S."/>
            <person name="Birren B."/>
        </authorList>
    </citation>
    <scope>NUCLEOTIDE SEQUENCE [LARGE SCALE GENOMIC DNA]</scope>
    <source>
        <strain evidence="4 5">ATCC 28783</strain>
    </source>
</reference>
<dbReference type="Gene3D" id="2.160.20.10">
    <property type="entry name" value="Single-stranded right-handed beta-helix, Pectin lyase-like"/>
    <property type="match status" value="1"/>
</dbReference>
<evidence type="ECO:0000256" key="1">
    <source>
        <dbReference type="SAM" id="MobiDB-lite"/>
    </source>
</evidence>
<feature type="signal peptide" evidence="2">
    <location>
        <begin position="1"/>
        <end position="49"/>
    </location>
</feature>
<accession>A0A4Q1BLY8</accession>
<organism evidence="4 5">
    <name type="scientific">Tremella mesenterica</name>
    <name type="common">Jelly fungus</name>
    <dbReference type="NCBI Taxonomy" id="5217"/>
    <lineage>
        <taxon>Eukaryota</taxon>
        <taxon>Fungi</taxon>
        <taxon>Dikarya</taxon>
        <taxon>Basidiomycota</taxon>
        <taxon>Agaricomycotina</taxon>
        <taxon>Tremellomycetes</taxon>
        <taxon>Tremellales</taxon>
        <taxon>Tremellaceae</taxon>
        <taxon>Tremella</taxon>
    </lineage>
</organism>
<feature type="region of interest" description="Disordered" evidence="1">
    <location>
        <begin position="1"/>
        <end position="25"/>
    </location>
</feature>
<dbReference type="InterPro" id="IPR011050">
    <property type="entry name" value="Pectin_lyase_fold/virulence"/>
</dbReference>
<dbReference type="InterPro" id="IPR012334">
    <property type="entry name" value="Pectin_lyas_fold"/>
</dbReference>
<name>A0A4Q1BLY8_TREME</name>
<feature type="compositionally biased region" description="Basic and acidic residues" evidence="1">
    <location>
        <begin position="567"/>
        <end position="587"/>
    </location>
</feature>
<feature type="region of interest" description="Disordered" evidence="1">
    <location>
        <begin position="549"/>
        <end position="589"/>
    </location>
</feature>
<dbReference type="VEuPathDB" id="FungiDB:TREMEDRAFT_13370"/>
<protein>
    <recommendedName>
        <fullName evidence="3">Right handed beta helix domain-containing protein</fullName>
    </recommendedName>
</protein>
<sequence>MPGVTQPHNRRRRRPSGVSSSTNTHSPPTFLHLTLTFLLLCLLIPPISAAPTCLRFADYDSINQLFIDGGPGTKVLLCPSKVYRLSGTIVFTAADQELATFGYPTGSERAILRVESNILATAVQGDCRRCARVSIRSLVIDGNRSKLGRVVEGESTGLVVLGGNEGQSIRQCSIQDPRGFTAIHIREGDKLQCTSALIEENQIGPVGEEYDSNIDGPDPEMSPLGRPLADGISIACRNSQVKGNTFYDNTDAAIVLYCAPGTEVTGNTITTRTLSAMAGILAVDAAPFDGDYSGTVIEGNTITAESRTIRVGIGLGSAVWSDDTETVLKGGRVLGNSIKGDYMGFGIAAAGLKNWIVRDNVDTAIHQGRRSARCFEEPINPEPMAMVWDKKSVIDSEVQDDFQDHEFQYVVCIDGLEDKLHLQPIPDLPATVKEPEPEPTEVITFNTGSEVMDDILEHSQDRMLEAIEHLGRVMDIYVREGHHSSEGHPGGDMFGRLVAMEEKQKILMDAATSMRSAVRAWDKEMFELNFWQNEILIAVQDRLYQFQGHTSSNQDIPDHSTPPQQNEEDRPRSDPRRAEGKEMEPLKRRIGSNNARFLRKLGLTPSKKSDWDPVFRLILGQTAFLALYALGKRLLRRRGHRKAL</sequence>
<dbReference type="OrthoDB" id="2587928at2759"/>
<dbReference type="InterPro" id="IPR039448">
    <property type="entry name" value="Beta_helix"/>
</dbReference>
<feature type="compositionally biased region" description="Polar residues" evidence="1">
    <location>
        <begin position="549"/>
        <end position="565"/>
    </location>
</feature>
<evidence type="ECO:0000313" key="4">
    <source>
        <dbReference type="EMBL" id="RXK38819.1"/>
    </source>
</evidence>
<feature type="chain" id="PRO_5020905506" description="Right handed beta helix domain-containing protein" evidence="2">
    <location>
        <begin position="50"/>
        <end position="644"/>
    </location>
</feature>
<keyword evidence="5" id="KW-1185">Reference proteome</keyword>
<evidence type="ECO:0000259" key="3">
    <source>
        <dbReference type="Pfam" id="PF13229"/>
    </source>
</evidence>